<proteinExistence type="predicted"/>
<dbReference type="EMBL" id="JADLQN010000010">
    <property type="protein sequence ID" value="MBF6358167.1"/>
    <property type="molecule type" value="Genomic_DNA"/>
</dbReference>
<dbReference type="Proteomes" id="UP000707731">
    <property type="component" value="Unassembled WGS sequence"/>
</dbReference>
<dbReference type="RefSeq" id="WP_195005006.1">
    <property type="nucleotide sequence ID" value="NZ_JADLQN010000010.1"/>
</dbReference>
<protein>
    <submittedName>
        <fullName evidence="1">Uncharacterized protein</fullName>
    </submittedName>
</protein>
<comment type="caution">
    <text evidence="1">The sequence shown here is derived from an EMBL/GenBank/DDBJ whole genome shotgun (WGS) entry which is preliminary data.</text>
</comment>
<sequence length="107" mass="11695">MTMFRCYSEINDNEGETWDFWLQVDGNEAALEKLGNLLATAAVDGYDCYGLADVEVDEVGVDLLVAHAHVGYMASAHKVTGILSVPDSFEVDGLYKGGITELFTEQQ</sequence>
<evidence type="ECO:0000313" key="2">
    <source>
        <dbReference type="Proteomes" id="UP000707731"/>
    </source>
</evidence>
<organism evidence="1 2">
    <name type="scientific">Nocardia higoensis</name>
    <dbReference type="NCBI Taxonomy" id="228599"/>
    <lineage>
        <taxon>Bacteria</taxon>
        <taxon>Bacillati</taxon>
        <taxon>Actinomycetota</taxon>
        <taxon>Actinomycetes</taxon>
        <taxon>Mycobacteriales</taxon>
        <taxon>Nocardiaceae</taxon>
        <taxon>Nocardia</taxon>
    </lineage>
</organism>
<name>A0ABS0DI77_9NOCA</name>
<accession>A0ABS0DI77</accession>
<reference evidence="1 2" key="1">
    <citation type="submission" date="2020-10" db="EMBL/GenBank/DDBJ databases">
        <title>Identification of Nocardia species via Next-generation sequencing and recognition of intraspecies genetic diversity.</title>
        <authorList>
            <person name="Li P."/>
            <person name="Li P."/>
            <person name="Lu B."/>
        </authorList>
    </citation>
    <scope>NUCLEOTIDE SEQUENCE [LARGE SCALE GENOMIC DNA]</scope>
    <source>
        <strain evidence="1 2">BJ06-0143</strain>
    </source>
</reference>
<keyword evidence="2" id="KW-1185">Reference proteome</keyword>
<evidence type="ECO:0000313" key="1">
    <source>
        <dbReference type="EMBL" id="MBF6358167.1"/>
    </source>
</evidence>
<gene>
    <name evidence="1" type="ORF">IU449_27090</name>
</gene>